<keyword evidence="5" id="KW-1185">Reference proteome</keyword>
<dbReference type="InterPro" id="IPR050708">
    <property type="entry name" value="T6SS_VgrG/RHS"/>
</dbReference>
<dbReference type="RefSeq" id="WP_205849293.1">
    <property type="nucleotide sequence ID" value="NZ_SRMF01000022.1"/>
</dbReference>
<protein>
    <recommendedName>
        <fullName evidence="3">Teneurin-like YD-shell domain-containing protein</fullName>
    </recommendedName>
</protein>
<dbReference type="InterPro" id="IPR022385">
    <property type="entry name" value="Rhs_assc_core"/>
</dbReference>
<dbReference type="Proteomes" id="UP000297475">
    <property type="component" value="Unassembled WGS sequence"/>
</dbReference>
<dbReference type="NCBIfam" id="TIGR03696">
    <property type="entry name" value="Rhs_assc_core"/>
    <property type="match status" value="1"/>
</dbReference>
<sequence length="1000" mass="113847">PNGHRHDVERDSLGRVIAQTDAEGHSVELDRDRAGRIIAETDPLGHTTAFDHNAFSELEQVTDPLGHSTAFTYDALGRRVEQTDPMGQVRQWRYNYRGQVTRETDTKGRTTDHQYNDFGELTAVTLPDGATTNYSYDAGGRLTAVTDANGHTHHYTYNDRDELVRETNPLGQRTEYDYDGLGRVTRIRQPEPGTDIEMAYNGRDQLTERRFDGQVERQRYDAAGRLITIDSPANVEHYAYDPAGNLTAVDNRTLGRQLQFEYDANNQRIAMSEPLGGSGTTYERDAAGRISALTHDGETTAFNRDELGRIVERRLPNDTRDLTLYDELGRTQAIVHQQADSSQYGFDDRFFRNFRTPSRGEWSAHRFDFQATHQDLQREHGDNGWSTEDQHLYFHDSEGNLSARLYNEEFSFFYEYDDNDRLTAAHEPQNLTTTYAWDAVGNLTNKRVRDLQYQYQYNDANQLTQADHWRLRHSGAGNSRGGGPAYNHNGVLSVWDIHHLDQQHLFEHLWDPSVNHTQERQTHSYQYNQNGQLAQVDRGDGTTETYRHDALGRMTQKITEHDARYDYAWDARDRRVNTQLSDWERSYQYSSLYDGRQEHSQWDQDNNPYRSLNYLPGEPTGNGGPGSLPENANYGTLISQEVHQWENDEFRVTGFAQNYAEKAYFHQDHLGSTVKITGENPGNAFRWDYTPQGEAYGFTHRYSHEQMTRTHVGHSPKRHLVPYLYTGQYETNLTGLIHMDARWYSPQQGRWLQPDYYSFSQLALPQSARHQLLGSTTLNTQHLLRDPGQQMRYGYVSGNPLRWVDPMGLACVAEGQTVTCTAPEEGAPTVQFPRPENWPDYFDESTSNYHSYNVPVSHGGADMDKIMQGIVDNPTPGTPNPATVQGTLNNATPTTIQNIFDTIDVISSFGSDRGGYNSSPVVSYDTTDIYTDDRVVVNVTQPGHPLHPGYVARTVDDTHVNNFGEGTGWLQSDSSPFSDIINNVWVGQTNDILTNLGVCE</sequence>
<dbReference type="EMBL" id="SRMF01000022">
    <property type="protein sequence ID" value="TGG89386.1"/>
    <property type="molecule type" value="Genomic_DNA"/>
</dbReference>
<dbReference type="InterPro" id="IPR056823">
    <property type="entry name" value="TEN-like_YD-shell"/>
</dbReference>
<dbReference type="PANTHER" id="PTHR32305:SF15">
    <property type="entry name" value="PROTEIN RHSA-RELATED"/>
    <property type="match status" value="1"/>
</dbReference>
<dbReference type="AlphaFoldDB" id="A0A4Z0W6C0"/>
<evidence type="ECO:0000313" key="5">
    <source>
        <dbReference type="Proteomes" id="UP000297475"/>
    </source>
</evidence>
<dbReference type="Pfam" id="PF05593">
    <property type="entry name" value="RHS_repeat"/>
    <property type="match status" value="5"/>
</dbReference>
<dbReference type="Gene3D" id="2.180.10.10">
    <property type="entry name" value="RHS repeat-associated core"/>
    <property type="match status" value="2"/>
</dbReference>
<dbReference type="NCBIfam" id="TIGR01643">
    <property type="entry name" value="YD_repeat_2x"/>
    <property type="match status" value="10"/>
</dbReference>
<dbReference type="PANTHER" id="PTHR32305">
    <property type="match status" value="1"/>
</dbReference>
<reference evidence="4 5" key="1">
    <citation type="submission" date="2019-04" db="EMBL/GenBank/DDBJ databases">
        <title>Natronospirillum operosus gen. nov., sp. nov., a haloalkaliphilic satellite isolated from decaying biomass of laboratory culture of cyanobacterium Geitlerinema sp. and proposal of Natronospirillaceae fam. nov. and Saccharospirillaceae fam. nov.</title>
        <authorList>
            <person name="Kevbrin V."/>
            <person name="Boltyanskaya Y."/>
            <person name="Koziaeva V."/>
            <person name="Grouzdev D.S."/>
            <person name="Park M."/>
            <person name="Cho J."/>
        </authorList>
    </citation>
    <scope>NUCLEOTIDE SEQUENCE [LARGE SCALE GENOMIC DNA]</scope>
    <source>
        <strain evidence="4 5">G-116</strain>
    </source>
</reference>
<gene>
    <name evidence="4" type="ORF">E4656_20010</name>
</gene>
<dbReference type="InterPro" id="IPR031325">
    <property type="entry name" value="RHS_repeat"/>
</dbReference>
<proteinExistence type="predicted"/>
<evidence type="ECO:0000256" key="1">
    <source>
        <dbReference type="ARBA" id="ARBA00022737"/>
    </source>
</evidence>
<name>A0A4Z0W6C0_9GAMM</name>
<evidence type="ECO:0000259" key="3">
    <source>
        <dbReference type="Pfam" id="PF25023"/>
    </source>
</evidence>
<evidence type="ECO:0000313" key="4">
    <source>
        <dbReference type="EMBL" id="TGG89386.1"/>
    </source>
</evidence>
<comment type="caution">
    <text evidence="4">The sequence shown here is derived from an EMBL/GenBank/DDBJ whole genome shotgun (WGS) entry which is preliminary data.</text>
</comment>
<keyword evidence="1" id="KW-0677">Repeat</keyword>
<organism evidence="4 5">
    <name type="scientific">Natronospirillum operosum</name>
    <dbReference type="NCBI Taxonomy" id="2759953"/>
    <lineage>
        <taxon>Bacteria</taxon>
        <taxon>Pseudomonadati</taxon>
        <taxon>Pseudomonadota</taxon>
        <taxon>Gammaproteobacteria</taxon>
        <taxon>Oceanospirillales</taxon>
        <taxon>Natronospirillaceae</taxon>
        <taxon>Natronospirillum</taxon>
    </lineage>
</organism>
<accession>A0A4Z0W6C0</accession>
<feature type="domain" description="Teneurin-like YD-shell" evidence="3">
    <location>
        <begin position="175"/>
        <end position="303"/>
    </location>
</feature>
<feature type="region of interest" description="Disordered" evidence="2">
    <location>
        <begin position="598"/>
        <end position="627"/>
    </location>
</feature>
<evidence type="ECO:0000256" key="2">
    <source>
        <dbReference type="SAM" id="MobiDB-lite"/>
    </source>
</evidence>
<dbReference type="InterPro" id="IPR006530">
    <property type="entry name" value="YD"/>
</dbReference>
<dbReference type="Pfam" id="PF25023">
    <property type="entry name" value="TEN_YD-shell"/>
    <property type="match status" value="1"/>
</dbReference>
<feature type="non-terminal residue" evidence="4">
    <location>
        <position position="1"/>
    </location>
</feature>